<dbReference type="EMBL" id="KV417547">
    <property type="protein sequence ID" value="KZP21401.1"/>
    <property type="molecule type" value="Genomic_DNA"/>
</dbReference>
<proteinExistence type="predicted"/>
<evidence type="ECO:0000256" key="1">
    <source>
        <dbReference type="SAM" id="MobiDB-lite"/>
    </source>
</evidence>
<gene>
    <name evidence="2" type="ORF">FIBSPDRAFT_860597</name>
</gene>
<sequence length="52" mass="5493">MAGGIHIIIANQVSFYRVGRSRSASSSNQTPPPRPGPDLGGAVDRSLPFFPI</sequence>
<accession>A0A166K0L0</accession>
<organism evidence="2">
    <name type="scientific">Athelia psychrophila</name>
    <dbReference type="NCBI Taxonomy" id="1759441"/>
    <lineage>
        <taxon>Eukaryota</taxon>
        <taxon>Fungi</taxon>
        <taxon>Dikarya</taxon>
        <taxon>Basidiomycota</taxon>
        <taxon>Agaricomycotina</taxon>
        <taxon>Agaricomycetes</taxon>
        <taxon>Agaricomycetidae</taxon>
        <taxon>Atheliales</taxon>
        <taxon>Atheliaceae</taxon>
        <taxon>Athelia</taxon>
    </lineage>
</organism>
<dbReference type="AlphaFoldDB" id="A0A166K0L0"/>
<evidence type="ECO:0000313" key="2">
    <source>
        <dbReference type="EMBL" id="KZP21401.1"/>
    </source>
</evidence>
<feature type="region of interest" description="Disordered" evidence="1">
    <location>
        <begin position="20"/>
        <end position="52"/>
    </location>
</feature>
<reference evidence="2" key="1">
    <citation type="journal article" date="2016" name="Mol. Biol. Evol.">
        <title>Comparative Genomics of Early-Diverging Mushroom-Forming Fungi Provides Insights into the Origins of Lignocellulose Decay Capabilities.</title>
        <authorList>
            <person name="Nagy L.G."/>
            <person name="Riley R."/>
            <person name="Tritt A."/>
            <person name="Adam C."/>
            <person name="Daum C."/>
            <person name="Floudas D."/>
            <person name="Sun H."/>
            <person name="Yadav J.S."/>
            <person name="Pangilinan J."/>
            <person name="Larsson K.H."/>
            <person name="Matsuura K."/>
            <person name="Barry K."/>
            <person name="Labutti K."/>
            <person name="Kuo R."/>
            <person name="Ohm R.A."/>
            <person name="Bhattacharya S.S."/>
            <person name="Shirouzu T."/>
            <person name="Yoshinaga Y."/>
            <person name="Martin F.M."/>
            <person name="Grigoriev I.V."/>
            <person name="Hibbett D.S."/>
        </authorList>
    </citation>
    <scope>NUCLEOTIDE SEQUENCE [LARGE SCALE GENOMIC DNA]</scope>
    <source>
        <strain evidence="2">CBS 109695</strain>
    </source>
</reference>
<protein>
    <submittedName>
        <fullName evidence="2">Uncharacterized protein</fullName>
    </submittedName>
</protein>
<name>A0A166K0L0_9AGAM</name>